<feature type="transmembrane region" description="Helical" evidence="1">
    <location>
        <begin position="261"/>
        <end position="285"/>
    </location>
</feature>
<feature type="transmembrane region" description="Helical" evidence="1">
    <location>
        <begin position="396"/>
        <end position="412"/>
    </location>
</feature>
<protein>
    <recommendedName>
        <fullName evidence="4">Integral membrane protein</fullName>
    </recommendedName>
</protein>
<feature type="transmembrane region" description="Helical" evidence="1">
    <location>
        <begin position="175"/>
        <end position="196"/>
    </location>
</feature>
<keyword evidence="1" id="KW-0472">Membrane</keyword>
<feature type="transmembrane region" description="Helical" evidence="1">
    <location>
        <begin position="370"/>
        <end position="390"/>
    </location>
</feature>
<comment type="caution">
    <text evidence="2">The sequence shown here is derived from an EMBL/GenBank/DDBJ whole genome shotgun (WGS) entry which is preliminary data.</text>
</comment>
<keyword evidence="3" id="KW-1185">Reference proteome</keyword>
<evidence type="ECO:0000256" key="1">
    <source>
        <dbReference type="SAM" id="Phobius"/>
    </source>
</evidence>
<feature type="transmembrane region" description="Helical" evidence="1">
    <location>
        <begin position="57"/>
        <end position="76"/>
    </location>
</feature>
<dbReference type="EMBL" id="JACWMS010000001">
    <property type="protein sequence ID" value="MBD1318566.1"/>
    <property type="molecule type" value="Genomic_DNA"/>
</dbReference>
<feature type="transmembrane region" description="Helical" evidence="1">
    <location>
        <begin position="334"/>
        <end position="358"/>
    </location>
</feature>
<feature type="transmembrane region" description="Helical" evidence="1">
    <location>
        <begin position="292"/>
        <end position="314"/>
    </location>
</feature>
<organism evidence="2 3">
    <name type="scientific">Gordonia hankookensis</name>
    <dbReference type="NCBI Taxonomy" id="589403"/>
    <lineage>
        <taxon>Bacteria</taxon>
        <taxon>Bacillati</taxon>
        <taxon>Actinomycetota</taxon>
        <taxon>Actinomycetes</taxon>
        <taxon>Mycobacteriales</taxon>
        <taxon>Gordoniaceae</taxon>
        <taxon>Gordonia</taxon>
    </lineage>
</organism>
<reference evidence="2 3" key="1">
    <citation type="submission" date="2020-09" db="EMBL/GenBank/DDBJ databases">
        <title>Novel species in genus Gordonia.</title>
        <authorList>
            <person name="Zhang G."/>
        </authorList>
    </citation>
    <scope>NUCLEOTIDE SEQUENCE [LARGE SCALE GENOMIC DNA]</scope>
    <source>
        <strain evidence="2 3">ON-33</strain>
    </source>
</reference>
<keyword evidence="1" id="KW-0812">Transmembrane</keyword>
<feature type="transmembrane region" description="Helical" evidence="1">
    <location>
        <begin position="12"/>
        <end position="31"/>
    </location>
</feature>
<evidence type="ECO:0000313" key="2">
    <source>
        <dbReference type="EMBL" id="MBD1318566.1"/>
    </source>
</evidence>
<evidence type="ECO:0008006" key="4">
    <source>
        <dbReference type="Google" id="ProtNLM"/>
    </source>
</evidence>
<gene>
    <name evidence="2" type="ORF">IDF66_03135</name>
</gene>
<feature type="transmembrane region" description="Helical" evidence="1">
    <location>
        <begin position="208"/>
        <end position="241"/>
    </location>
</feature>
<name>A0ABR7W6W1_9ACTN</name>
<dbReference type="Proteomes" id="UP000602395">
    <property type="component" value="Unassembled WGS sequence"/>
</dbReference>
<evidence type="ECO:0000313" key="3">
    <source>
        <dbReference type="Proteomes" id="UP000602395"/>
    </source>
</evidence>
<keyword evidence="1" id="KW-1133">Transmembrane helix</keyword>
<feature type="transmembrane region" description="Helical" evidence="1">
    <location>
        <begin position="419"/>
        <end position="438"/>
    </location>
</feature>
<feature type="transmembrane region" description="Helical" evidence="1">
    <location>
        <begin position="83"/>
        <end position="102"/>
    </location>
</feature>
<sequence>MRRRGIARSDVVWVSMAIALVVAAIVVPITMGDALRGRIFAGAAPLFGQWNPHVGPGSIPAVVIAVAAVMLLPGWASRLRWRTLTITVWVTAVTWTLSLALIDGWQRGIAGRLVRPDEYLSEVPGVHSIPGMLATFSDRILDHQPDSWTTHVSGHPPGALITFVWLDRLGLGGGGWAGIWCVLTGCSALVAVMVTLRNLGAEDWARRAAPFLALFPGLVWVGVSADGYFMAVAAWGVAFVAMATQRRGLAAAASGLLGGAFLGFSIFLNYGLVLIGFVVLAVLISARTARPLLLAVPAALAVVGVFRAFGFWWFDGYRLVVDRYYQGIASIRPFAYWGWANIAATLFAVGPAVPAGLGRIFGSRMWRHPVALLALGGLVAILAADLSALSKAETERIWLGFSLWTMVSTALLPVHRQRVWLCAQVAVALVVNHLVLTYW</sequence>
<proteinExistence type="predicted"/>
<accession>A0ABR7W6W1</accession>